<accession>A0A7J6HRE7</accession>
<feature type="transmembrane region" description="Helical" evidence="9">
    <location>
        <begin position="546"/>
        <end position="566"/>
    </location>
</feature>
<name>A0A7J6HRE7_CANSA</name>
<evidence type="ECO:0000256" key="9">
    <source>
        <dbReference type="SAM" id="Phobius"/>
    </source>
</evidence>
<evidence type="ECO:0000256" key="6">
    <source>
        <dbReference type="ARBA" id="ARBA00022989"/>
    </source>
</evidence>
<keyword evidence="11" id="KW-1185">Reference proteome</keyword>
<feature type="region of interest" description="Disordered" evidence="8">
    <location>
        <begin position="807"/>
        <end position="840"/>
    </location>
</feature>
<keyword evidence="6 9" id="KW-1133">Transmembrane helix</keyword>
<evidence type="ECO:0000256" key="3">
    <source>
        <dbReference type="ARBA" id="ARBA00022448"/>
    </source>
</evidence>
<feature type="region of interest" description="Disordered" evidence="8">
    <location>
        <begin position="113"/>
        <end position="142"/>
    </location>
</feature>
<comment type="subcellular location">
    <subcellularLocation>
        <location evidence="1">Membrane</location>
        <topology evidence="1">Multi-pass membrane protein</topology>
    </subcellularLocation>
</comment>
<dbReference type="PANTHER" id="PTHR10778">
    <property type="entry name" value="SOLUTE CARRIER FAMILY 35 MEMBER B"/>
    <property type="match status" value="1"/>
</dbReference>
<dbReference type="Pfam" id="PF08449">
    <property type="entry name" value="UAA"/>
    <property type="match status" value="1"/>
</dbReference>
<comment type="caution">
    <text evidence="10">The sequence shown here is derived from an EMBL/GenBank/DDBJ whole genome shotgun (WGS) entry which is preliminary data.</text>
</comment>
<reference evidence="10 11" key="1">
    <citation type="journal article" date="2020" name="bioRxiv">
        <title>Sequence and annotation of 42 cannabis genomes reveals extensive copy number variation in cannabinoid synthesis and pathogen resistance genes.</title>
        <authorList>
            <person name="Mckernan K.J."/>
            <person name="Helbert Y."/>
            <person name="Kane L.T."/>
            <person name="Ebling H."/>
            <person name="Zhang L."/>
            <person name="Liu B."/>
            <person name="Eaton Z."/>
            <person name="Mclaughlin S."/>
            <person name="Kingan S."/>
            <person name="Baybayan P."/>
            <person name="Concepcion G."/>
            <person name="Jordan M."/>
            <person name="Riva A."/>
            <person name="Barbazuk W."/>
            <person name="Harkins T."/>
        </authorList>
    </citation>
    <scope>NUCLEOTIDE SEQUENCE [LARGE SCALE GENOMIC DNA]</scope>
    <source>
        <strain evidence="11">cv. Jamaican Lion 4</strain>
        <tissue evidence="10">Leaf</tissue>
    </source>
</reference>
<feature type="compositionally biased region" description="Basic and acidic residues" evidence="8">
    <location>
        <begin position="129"/>
        <end position="142"/>
    </location>
</feature>
<protein>
    <submittedName>
        <fullName evidence="10">Uncharacterized protein</fullName>
    </submittedName>
</protein>
<organism evidence="10 11">
    <name type="scientific">Cannabis sativa</name>
    <name type="common">Hemp</name>
    <name type="synonym">Marijuana</name>
    <dbReference type="NCBI Taxonomy" id="3483"/>
    <lineage>
        <taxon>Eukaryota</taxon>
        <taxon>Viridiplantae</taxon>
        <taxon>Streptophyta</taxon>
        <taxon>Embryophyta</taxon>
        <taxon>Tracheophyta</taxon>
        <taxon>Spermatophyta</taxon>
        <taxon>Magnoliopsida</taxon>
        <taxon>eudicotyledons</taxon>
        <taxon>Gunneridae</taxon>
        <taxon>Pentapetalae</taxon>
        <taxon>rosids</taxon>
        <taxon>fabids</taxon>
        <taxon>Rosales</taxon>
        <taxon>Cannabaceae</taxon>
        <taxon>Cannabis</taxon>
    </lineage>
</organism>
<sequence>MASSSISFCHMNNLQQQRKPFSIERRPKLLKDFLNDTNNSCSSSGFNSIPRHQPFNLTQIDSKNSEVTTKFPSRKTRSKTSSSSTTMSAIQAVFNAVKNIPFTTVKSPSFLPRSLSRKLSTKRGHSRSKRQEVQEEKENHHQAEISVKVKDILRWTSFRDLVEEISSPLNFTTSPHHYTTTTRSIDSSFNSSDNGSSWCESDFTEELLPCWSGNSEEINEVKMGKKDLSCVGMDSVDAITHTANVDPAEDREMLFYEEDDEQHSPVSVFDFELRENEEYFSTTFDQSLANVERRRQTLVQNINQFDNLYEEEYNNGEDDEEEEYELLVEEMARELVVYVKETMSSSHKCMSEEDQVLLDFFRDEIKAKESDDEYNLEMVNLAKSWLNREQKGVLGWGLDYNKEVYIREMHKDGKWSKFEVEQEELALEIEAEPPLDAASGSFWWSVQSLNLNHCSIHRWLRLNCQCNCDFPRAQVPILRYLSFLCSPKKEKKTMRNVEQSRSLFGISLSDRPRWQQFLLCSSGFFFGYLVNGICEEYVYNRLQFSYGWYFTFVQGFVYIFLIYLQGFSTKQMVNPWKTYVKLSAVLMGSHGLTKGSLAFLNYPAQLMFKSTKVLPVMIMGAFIPGLRRKYPLHEYLSAVLLVVGLILFTLADAQTSPNFSMIGVLMVSGALVMDSFLGNLQEAIFTMNPETTQTEMLFCSTVVGLPFLIPPMLLTGELFRAWNSCYQHPYVYGVLVFEAMATFVGQVSVLSLIALFGAATTAMITTARKAVTLLLSYMIFTKPLTEQHGTGLLLIGMGITMKLLPENKPPQRLPKPAPSTQMTTNGKQEEDGDEEKRPLV</sequence>
<feature type="transmembrane region" description="Helical" evidence="9">
    <location>
        <begin position="659"/>
        <end position="677"/>
    </location>
</feature>
<keyword evidence="4" id="KW-0050">Antiport</keyword>
<feature type="transmembrane region" description="Helical" evidence="9">
    <location>
        <begin position="635"/>
        <end position="653"/>
    </location>
</feature>
<evidence type="ECO:0000256" key="1">
    <source>
        <dbReference type="ARBA" id="ARBA00004141"/>
    </source>
</evidence>
<evidence type="ECO:0000313" key="11">
    <source>
        <dbReference type="Proteomes" id="UP000583929"/>
    </source>
</evidence>
<evidence type="ECO:0000313" key="10">
    <source>
        <dbReference type="EMBL" id="KAF4397857.1"/>
    </source>
</evidence>
<comment type="similarity">
    <text evidence="2">Belongs to the nucleotide-sugar transporter family. UDP-galactose:UMP antiporter (TC 2.A.7.11) subfamily.</text>
</comment>
<gene>
    <name evidence="10" type="ORF">G4B88_019578</name>
</gene>
<dbReference type="InterPro" id="IPR037185">
    <property type="entry name" value="EmrE-like"/>
</dbReference>
<feature type="compositionally biased region" description="Basic residues" evidence="8">
    <location>
        <begin position="115"/>
        <end position="128"/>
    </location>
</feature>
<evidence type="ECO:0000256" key="7">
    <source>
        <dbReference type="ARBA" id="ARBA00023136"/>
    </source>
</evidence>
<dbReference type="GO" id="GO:0015297">
    <property type="term" value="F:antiporter activity"/>
    <property type="evidence" value="ECO:0007669"/>
    <property type="project" value="UniProtKB-KW"/>
</dbReference>
<proteinExistence type="inferred from homology"/>
<feature type="transmembrane region" description="Helical" evidence="9">
    <location>
        <begin position="697"/>
        <end position="714"/>
    </location>
</feature>
<feature type="transmembrane region" description="Helical" evidence="9">
    <location>
        <begin position="734"/>
        <end position="759"/>
    </location>
</feature>
<evidence type="ECO:0000256" key="5">
    <source>
        <dbReference type="ARBA" id="ARBA00022692"/>
    </source>
</evidence>
<evidence type="ECO:0000256" key="4">
    <source>
        <dbReference type="ARBA" id="ARBA00022449"/>
    </source>
</evidence>
<dbReference type="Proteomes" id="UP000583929">
    <property type="component" value="Unassembled WGS sequence"/>
</dbReference>
<dbReference type="PANTHER" id="PTHR10778:SF8">
    <property type="entry name" value="ADENOSINE 3'-PHOSPHO 5'-PHOSPHOSULFATE TRANSPORTER 2"/>
    <property type="match status" value="1"/>
</dbReference>
<keyword evidence="3" id="KW-0813">Transport</keyword>
<dbReference type="GO" id="GO:0046964">
    <property type="term" value="F:3'-phosphoadenosine 5'-phosphosulfate transmembrane transporter activity"/>
    <property type="evidence" value="ECO:0007669"/>
    <property type="project" value="TreeGrafter"/>
</dbReference>
<dbReference type="GO" id="GO:0000139">
    <property type="term" value="C:Golgi membrane"/>
    <property type="evidence" value="ECO:0007669"/>
    <property type="project" value="TreeGrafter"/>
</dbReference>
<feature type="compositionally biased region" description="Pro residues" evidence="8">
    <location>
        <begin position="807"/>
        <end position="817"/>
    </location>
</feature>
<feature type="region of interest" description="Disordered" evidence="8">
    <location>
        <begin position="62"/>
        <end position="85"/>
    </location>
</feature>
<dbReference type="EMBL" id="JAATIQ010000029">
    <property type="protein sequence ID" value="KAF4397857.1"/>
    <property type="molecule type" value="Genomic_DNA"/>
</dbReference>
<keyword evidence="7 9" id="KW-0472">Membrane</keyword>
<evidence type="ECO:0000256" key="2">
    <source>
        <dbReference type="ARBA" id="ARBA00008349"/>
    </source>
</evidence>
<keyword evidence="5 9" id="KW-0812">Transmembrane</keyword>
<feature type="transmembrane region" description="Helical" evidence="9">
    <location>
        <begin position="514"/>
        <end position="534"/>
    </location>
</feature>
<dbReference type="InterPro" id="IPR013657">
    <property type="entry name" value="SCL35B1-4/HUT1"/>
</dbReference>
<dbReference type="AlphaFoldDB" id="A0A7J6HRE7"/>
<dbReference type="SUPFAM" id="SSF103481">
    <property type="entry name" value="Multidrug resistance efflux transporter EmrE"/>
    <property type="match status" value="1"/>
</dbReference>
<evidence type="ECO:0000256" key="8">
    <source>
        <dbReference type="SAM" id="MobiDB-lite"/>
    </source>
</evidence>
<dbReference type="GO" id="GO:0005789">
    <property type="term" value="C:endoplasmic reticulum membrane"/>
    <property type="evidence" value="ECO:0007669"/>
    <property type="project" value="TreeGrafter"/>
</dbReference>